<keyword evidence="13" id="KW-1185">Reference proteome</keyword>
<dbReference type="Proteomes" id="UP000774326">
    <property type="component" value="Unassembled WGS sequence"/>
</dbReference>
<comment type="caution">
    <text evidence="12">The sequence shown here is derived from an EMBL/GenBank/DDBJ whole genome shotgun (WGS) entry which is preliminary data.</text>
</comment>
<evidence type="ECO:0000256" key="8">
    <source>
        <dbReference type="ARBA" id="ARBA00023136"/>
    </source>
</evidence>
<evidence type="ECO:0000256" key="3">
    <source>
        <dbReference type="ARBA" id="ARBA00022692"/>
    </source>
</evidence>
<protein>
    <recommendedName>
        <fullName evidence="10">Mitochondrial distribution and morphology protein 32</fullName>
    </recommendedName>
</protein>
<evidence type="ECO:0000256" key="6">
    <source>
        <dbReference type="ARBA" id="ARBA00022989"/>
    </source>
</evidence>
<dbReference type="InterPro" id="IPR012571">
    <property type="entry name" value="Mdm31/Mdm32"/>
</dbReference>
<keyword evidence="6 11" id="KW-1133">Transmembrane helix</keyword>
<evidence type="ECO:0000256" key="7">
    <source>
        <dbReference type="ARBA" id="ARBA00023128"/>
    </source>
</evidence>
<gene>
    <name evidence="12" type="ORF">WICPIJ_006748</name>
</gene>
<evidence type="ECO:0000256" key="4">
    <source>
        <dbReference type="ARBA" id="ARBA00022792"/>
    </source>
</evidence>
<reference evidence="12" key="1">
    <citation type="journal article" date="2021" name="Open Biol.">
        <title>Shared evolutionary footprints suggest mitochondrial oxidative damage underlies multiple complex I losses in fungi.</title>
        <authorList>
            <person name="Schikora-Tamarit M.A."/>
            <person name="Marcet-Houben M."/>
            <person name="Nosek J."/>
            <person name="Gabaldon T."/>
        </authorList>
    </citation>
    <scope>NUCLEOTIDE SEQUENCE</scope>
    <source>
        <strain evidence="12">CBS2887</strain>
    </source>
</reference>
<evidence type="ECO:0000256" key="5">
    <source>
        <dbReference type="ARBA" id="ARBA00022946"/>
    </source>
</evidence>
<evidence type="ECO:0000256" key="10">
    <source>
        <dbReference type="ARBA" id="ARBA00040573"/>
    </source>
</evidence>
<dbReference type="Pfam" id="PF08118">
    <property type="entry name" value="MDM31_MDM32"/>
    <property type="match status" value="3"/>
</dbReference>
<dbReference type="PANTHER" id="PTHR31068">
    <property type="entry name" value="MITOCHONDRIAL DISTRIBUTION AND MORPHOLOGY PROTEIN 31"/>
    <property type="match status" value="1"/>
</dbReference>
<evidence type="ECO:0000313" key="13">
    <source>
        <dbReference type="Proteomes" id="UP000774326"/>
    </source>
</evidence>
<keyword evidence="8 11" id="KW-0472">Membrane</keyword>
<reference evidence="12" key="2">
    <citation type="submission" date="2021-01" db="EMBL/GenBank/DDBJ databases">
        <authorList>
            <person name="Schikora-Tamarit M.A."/>
        </authorList>
    </citation>
    <scope>NUCLEOTIDE SEQUENCE</scope>
    <source>
        <strain evidence="12">CBS2887</strain>
    </source>
</reference>
<comment type="function">
    <text evidence="9">Involved in the organization of the mitochondrial membranes and the global structure of the mitochondria. Also required for mitochondrial distribution and mobility as well as for the maintenance of mitochondrial DNA nucleoids structures.</text>
</comment>
<comment type="similarity">
    <text evidence="2">Belongs to the MDM31/MDM32 family.</text>
</comment>
<keyword evidence="4" id="KW-0999">Mitochondrion inner membrane</keyword>
<dbReference type="AlphaFoldDB" id="A0A9P8TKN6"/>
<dbReference type="PANTHER" id="PTHR31068:SF1">
    <property type="entry name" value="MITOCHONDRIAL DISTRIBUTION AND MORPHOLOGY PROTEIN 32"/>
    <property type="match status" value="1"/>
</dbReference>
<name>A0A9P8TKN6_WICPI</name>
<keyword evidence="7" id="KW-0496">Mitochondrion</keyword>
<feature type="transmembrane region" description="Helical" evidence="11">
    <location>
        <begin position="112"/>
        <end position="137"/>
    </location>
</feature>
<evidence type="ECO:0000256" key="2">
    <source>
        <dbReference type="ARBA" id="ARBA00005687"/>
    </source>
</evidence>
<evidence type="ECO:0000256" key="11">
    <source>
        <dbReference type="SAM" id="Phobius"/>
    </source>
</evidence>
<keyword evidence="3 11" id="KW-0812">Transmembrane</keyword>
<evidence type="ECO:0000313" key="12">
    <source>
        <dbReference type="EMBL" id="KAH3682279.1"/>
    </source>
</evidence>
<proteinExistence type="inferred from homology"/>
<keyword evidence="5" id="KW-0809">Transit peptide</keyword>
<dbReference type="GO" id="GO:0007005">
    <property type="term" value="P:mitochondrion organization"/>
    <property type="evidence" value="ECO:0007669"/>
    <property type="project" value="InterPro"/>
</dbReference>
<dbReference type="GO" id="GO:0005743">
    <property type="term" value="C:mitochondrial inner membrane"/>
    <property type="evidence" value="ECO:0007669"/>
    <property type="project" value="UniProtKB-SubCell"/>
</dbReference>
<dbReference type="EMBL" id="JAEUBG010003806">
    <property type="protein sequence ID" value="KAH3682279.1"/>
    <property type="molecule type" value="Genomic_DNA"/>
</dbReference>
<dbReference type="GO" id="GO:0000001">
    <property type="term" value="P:mitochondrion inheritance"/>
    <property type="evidence" value="ECO:0007669"/>
    <property type="project" value="InterPro"/>
</dbReference>
<dbReference type="OrthoDB" id="17678at2759"/>
<organism evidence="12 13">
    <name type="scientific">Wickerhamomyces pijperi</name>
    <name type="common">Yeast</name>
    <name type="synonym">Pichia pijperi</name>
    <dbReference type="NCBI Taxonomy" id="599730"/>
    <lineage>
        <taxon>Eukaryota</taxon>
        <taxon>Fungi</taxon>
        <taxon>Dikarya</taxon>
        <taxon>Ascomycota</taxon>
        <taxon>Saccharomycotina</taxon>
        <taxon>Saccharomycetes</taxon>
        <taxon>Phaffomycetales</taxon>
        <taxon>Wickerhamomycetaceae</taxon>
        <taxon>Wickerhamomyces</taxon>
    </lineage>
</organism>
<evidence type="ECO:0000256" key="1">
    <source>
        <dbReference type="ARBA" id="ARBA00004448"/>
    </source>
</evidence>
<accession>A0A9P8TKN6</accession>
<comment type="subcellular location">
    <subcellularLocation>
        <location evidence="1">Mitochondrion inner membrane</location>
        <topology evidence="1">Multi-pass membrane protein</topology>
    </subcellularLocation>
</comment>
<evidence type="ECO:0000256" key="9">
    <source>
        <dbReference type="ARBA" id="ARBA00025191"/>
    </source>
</evidence>
<sequence>MFRLIPKRLIVSPASLLNKHHSVKPVTPRLTNLILRPTTSSLILQRLQHTSTHTKIPPPTKPNTITTTTTTRPTKAQLLASATSLSERLLIHLKWPLLRTNRPFTLDEISAFISWILLSHVLWIILGTTTFVSLLVYSINWVTDSEFTSMLFNQLFSGRIIEGFEVYVHGSFKPDWENGLLKLTRVEVSSDKFDVKLNVDLIKFNLSFKKWQDMKGIIDNLQITGLRGTINQDKLQNLQIDQQLQLNNLKIKDSTIQILKDDHKPVVMSIYSSNFPKLRQRTLTLDILNGSIDGSINHDSLFTIHQKQHNLAYVGDIEDDLSPWKRITRIRLDKIDLDAVNMINSEANQQFNWLSEGTMDLTADVLIPTESEQEGGADHGGDYGYEESKYLVMDMKLQFHDLKTNTQSPTPYTANPPLMKLNTEEIINLDNLKPIISYINQLKARQQTLPTLSFRVVKPLRELQNDGHHHLLDLISLEIYIELIKIVKDHEFNEKMESLKNWSKTVASQLLIVGIGAMA</sequence>